<dbReference type="Gene3D" id="2.30.330.10">
    <property type="entry name" value="SpoA-like"/>
    <property type="match status" value="1"/>
</dbReference>
<dbReference type="AlphaFoldDB" id="A0LT67"/>
<keyword evidence="6" id="KW-0145">Chemotaxis</keyword>
<feature type="region of interest" description="Disordered" evidence="10">
    <location>
        <begin position="1"/>
        <end position="29"/>
    </location>
</feature>
<protein>
    <recommendedName>
        <fullName evidence="4">Flagellar motor switch protein FliM</fullName>
    </recommendedName>
</protein>
<dbReference type="InParanoid" id="A0LT67"/>
<evidence type="ECO:0000256" key="5">
    <source>
        <dbReference type="ARBA" id="ARBA00022475"/>
    </source>
</evidence>
<evidence type="ECO:0000256" key="3">
    <source>
        <dbReference type="ARBA" id="ARBA00011049"/>
    </source>
</evidence>
<dbReference type="GO" id="GO:0071978">
    <property type="term" value="P:bacterial-type flagellum-dependent swarming motility"/>
    <property type="evidence" value="ECO:0007669"/>
    <property type="project" value="TreeGrafter"/>
</dbReference>
<dbReference type="eggNOG" id="COG1868">
    <property type="taxonomic scope" value="Bacteria"/>
</dbReference>
<keyword evidence="7" id="KW-0283">Flagellar rotation</keyword>
<evidence type="ECO:0000313" key="12">
    <source>
        <dbReference type="EMBL" id="ABK52627.1"/>
    </source>
</evidence>
<evidence type="ECO:0000256" key="6">
    <source>
        <dbReference type="ARBA" id="ARBA00022500"/>
    </source>
</evidence>
<gene>
    <name evidence="12" type="ordered locus">Acel_0854</name>
</gene>
<dbReference type="PIRSF" id="PIRSF002888">
    <property type="entry name" value="FliM"/>
    <property type="match status" value="1"/>
</dbReference>
<feature type="domain" description="Flagellar motor switch protein FliN-like C-terminal" evidence="11">
    <location>
        <begin position="237"/>
        <end position="305"/>
    </location>
</feature>
<dbReference type="PRINTS" id="PR00955">
    <property type="entry name" value="FLGMOTORFLIM"/>
</dbReference>
<comment type="similarity">
    <text evidence="3">Belongs to the FliM family.</text>
</comment>
<evidence type="ECO:0000256" key="7">
    <source>
        <dbReference type="ARBA" id="ARBA00022779"/>
    </source>
</evidence>
<keyword evidence="13" id="KW-1185">Reference proteome</keyword>
<dbReference type="InterPro" id="IPR001543">
    <property type="entry name" value="FliN-like_C"/>
</dbReference>
<dbReference type="SUPFAM" id="SSF103039">
    <property type="entry name" value="CheC-like"/>
    <property type="match status" value="1"/>
</dbReference>
<dbReference type="HOGENOM" id="CLU_052646_0_0_11"/>
<keyword evidence="12" id="KW-0282">Flagellum</keyword>
<evidence type="ECO:0000256" key="10">
    <source>
        <dbReference type="SAM" id="MobiDB-lite"/>
    </source>
</evidence>
<comment type="subcellular location">
    <subcellularLocation>
        <location evidence="1">Bacterial flagellum basal body</location>
    </subcellularLocation>
    <subcellularLocation>
        <location evidence="2">Cell membrane</location>
        <topology evidence="2">Peripheral membrane protein</topology>
    </subcellularLocation>
</comment>
<name>A0LT67_ACIC1</name>
<keyword evidence="5" id="KW-1003">Cell membrane</keyword>
<dbReference type="CDD" id="cd17908">
    <property type="entry name" value="FliM"/>
    <property type="match status" value="1"/>
</dbReference>
<dbReference type="InterPro" id="IPR028976">
    <property type="entry name" value="CheC-like_sf"/>
</dbReference>
<keyword evidence="12" id="KW-0969">Cilium</keyword>
<dbReference type="SUPFAM" id="SSF101801">
    <property type="entry name" value="Surface presentation of antigens (SPOA)"/>
    <property type="match status" value="1"/>
</dbReference>
<dbReference type="InterPro" id="IPR036429">
    <property type="entry name" value="SpoA-like_sf"/>
</dbReference>
<evidence type="ECO:0000256" key="1">
    <source>
        <dbReference type="ARBA" id="ARBA00004117"/>
    </source>
</evidence>
<evidence type="ECO:0000256" key="8">
    <source>
        <dbReference type="ARBA" id="ARBA00023136"/>
    </source>
</evidence>
<proteinExistence type="inferred from homology"/>
<dbReference type="PANTHER" id="PTHR30034">
    <property type="entry name" value="FLAGELLAR MOTOR SWITCH PROTEIN FLIM"/>
    <property type="match status" value="1"/>
</dbReference>
<evidence type="ECO:0000256" key="4">
    <source>
        <dbReference type="ARBA" id="ARBA00021898"/>
    </source>
</evidence>
<evidence type="ECO:0000259" key="11">
    <source>
        <dbReference type="Pfam" id="PF01052"/>
    </source>
</evidence>
<dbReference type="GO" id="GO:0009425">
    <property type="term" value="C:bacterial-type flagellum basal body"/>
    <property type="evidence" value="ECO:0007669"/>
    <property type="project" value="UniProtKB-SubCell"/>
</dbReference>
<dbReference type="STRING" id="351607.Acel_0854"/>
<dbReference type="Pfam" id="PF01052">
    <property type="entry name" value="FliMN_C"/>
    <property type="match status" value="1"/>
</dbReference>
<evidence type="ECO:0000313" key="13">
    <source>
        <dbReference type="Proteomes" id="UP000008221"/>
    </source>
</evidence>
<dbReference type="GO" id="GO:0003774">
    <property type="term" value="F:cytoskeletal motor activity"/>
    <property type="evidence" value="ECO:0007669"/>
    <property type="project" value="InterPro"/>
</dbReference>
<dbReference type="KEGG" id="ace:Acel_0854"/>
<reference evidence="12 13" key="1">
    <citation type="journal article" date="2009" name="Genome Res.">
        <title>Complete genome of the cellulolytic thermophile Acidothermus cellulolyticus 11B provides insights into its ecophysiological and evolutionary adaptations.</title>
        <authorList>
            <person name="Barabote R.D."/>
            <person name="Xie G."/>
            <person name="Leu D.H."/>
            <person name="Normand P."/>
            <person name="Necsulea A."/>
            <person name="Daubin V."/>
            <person name="Medigue C."/>
            <person name="Adney W.S."/>
            <person name="Xu X.C."/>
            <person name="Lapidus A."/>
            <person name="Parales R.E."/>
            <person name="Detter C."/>
            <person name="Pujic P."/>
            <person name="Bruce D."/>
            <person name="Lavire C."/>
            <person name="Challacombe J.F."/>
            <person name="Brettin T.S."/>
            <person name="Berry A.M."/>
        </authorList>
    </citation>
    <scope>NUCLEOTIDE SEQUENCE [LARGE SCALE GENOMIC DNA]</scope>
    <source>
        <strain evidence="13">ATCC 43068 / DSM 8971 / 11B</strain>
    </source>
</reference>
<dbReference type="Proteomes" id="UP000008221">
    <property type="component" value="Chromosome"/>
</dbReference>
<keyword evidence="12" id="KW-0966">Cell projection</keyword>
<keyword evidence="9" id="KW-0975">Bacterial flagellum</keyword>
<organism evidence="12 13">
    <name type="scientific">Acidothermus cellulolyticus (strain ATCC 43068 / DSM 8971 / 11B)</name>
    <dbReference type="NCBI Taxonomy" id="351607"/>
    <lineage>
        <taxon>Bacteria</taxon>
        <taxon>Bacillati</taxon>
        <taxon>Actinomycetota</taxon>
        <taxon>Actinomycetes</taxon>
        <taxon>Acidothermales</taxon>
        <taxon>Acidothermaceae</taxon>
        <taxon>Acidothermus</taxon>
    </lineage>
</organism>
<evidence type="ECO:0000256" key="9">
    <source>
        <dbReference type="ARBA" id="ARBA00023143"/>
    </source>
</evidence>
<dbReference type="GO" id="GO:0050918">
    <property type="term" value="P:positive chemotaxis"/>
    <property type="evidence" value="ECO:0007669"/>
    <property type="project" value="TreeGrafter"/>
</dbReference>
<dbReference type="PANTHER" id="PTHR30034:SF6">
    <property type="entry name" value="YOP PROTEINS TRANSLOCATION PROTEIN Q"/>
    <property type="match status" value="1"/>
</dbReference>
<dbReference type="EMBL" id="CP000481">
    <property type="protein sequence ID" value="ABK52627.1"/>
    <property type="molecule type" value="Genomic_DNA"/>
</dbReference>
<dbReference type="Pfam" id="PF02154">
    <property type="entry name" value="FliM"/>
    <property type="match status" value="1"/>
</dbReference>
<feature type="compositionally biased region" description="Basic and acidic residues" evidence="10">
    <location>
        <begin position="18"/>
        <end position="29"/>
    </location>
</feature>
<dbReference type="Gene3D" id="3.40.1550.10">
    <property type="entry name" value="CheC-like"/>
    <property type="match status" value="1"/>
</dbReference>
<dbReference type="RefSeq" id="WP_011719690.1">
    <property type="nucleotide sequence ID" value="NC_008578.1"/>
</dbReference>
<keyword evidence="8" id="KW-0472">Membrane</keyword>
<accession>A0LT67</accession>
<dbReference type="InterPro" id="IPR001689">
    <property type="entry name" value="Flag_FliM"/>
</dbReference>
<sequence length="314" mass="34156">MTFTSTVAQATGPRTHARSREPKPYDFRRPNKLNRAHVRTLHIAYETFCRQFTTVLTSTLGVFSLVELVAVEQMSYVDYVESLPTPTFLALISLDPLQGTGILQLPLETAMLCVDRVLGGPGSAQQPTRLPTDVETEIMKMVTRRAVQELRYAFEGLVQVSPDVIGIETNPQFAQAAVPSDIVVVASLEIKVGDQDGAATLMIPFTGLYPVLEAAASPKRGDRRDLLERSQAALRARLEDVEIEVAVQFPYVALTPHELLNLSVGDVLSLRHPTNAPLLITAEGIPFAYAVPGSNGRQAACLVVEPPQEGGTAR</sequence>
<evidence type="ECO:0000256" key="2">
    <source>
        <dbReference type="ARBA" id="ARBA00004202"/>
    </source>
</evidence>
<dbReference type="GO" id="GO:0005886">
    <property type="term" value="C:plasma membrane"/>
    <property type="evidence" value="ECO:0007669"/>
    <property type="project" value="UniProtKB-SubCell"/>
</dbReference>